<dbReference type="Proteomes" id="UP000253688">
    <property type="component" value="Unassembled WGS sequence"/>
</dbReference>
<protein>
    <submittedName>
        <fullName evidence="1">Uncharacterized protein</fullName>
    </submittedName>
</protein>
<organism evidence="1 2">
    <name type="scientific">Acinetobacter junii</name>
    <dbReference type="NCBI Taxonomy" id="40215"/>
    <lineage>
        <taxon>Bacteria</taxon>
        <taxon>Pseudomonadati</taxon>
        <taxon>Pseudomonadota</taxon>
        <taxon>Gammaproteobacteria</taxon>
        <taxon>Moraxellales</taxon>
        <taxon>Moraxellaceae</taxon>
        <taxon>Acinetobacter</taxon>
    </lineage>
</organism>
<dbReference type="EMBL" id="QEWH01000009">
    <property type="protein sequence ID" value="RBA49796.1"/>
    <property type="molecule type" value="Genomic_DNA"/>
</dbReference>
<accession>A0A365PMZ2</accession>
<comment type="caution">
    <text evidence="1">The sequence shown here is derived from an EMBL/GenBank/DDBJ whole genome shotgun (WGS) entry which is preliminary data.</text>
</comment>
<reference evidence="1 2" key="1">
    <citation type="submission" date="2018-04" db="EMBL/GenBank/DDBJ databases">
        <title>Acinetobacter junii Genome sequencing and assembly.</title>
        <authorList>
            <person name="Su J."/>
            <person name="Rensing C."/>
            <person name="Mazhar H.S."/>
        </authorList>
    </citation>
    <scope>NUCLEOTIDE SEQUENCE [LARGE SCALE GENOMIC DNA]</scope>
    <source>
        <strain evidence="1 2">SC22</strain>
    </source>
</reference>
<gene>
    <name evidence="1" type="ORF">DC346_01820</name>
</gene>
<sequence>MRPYYIKKNGLYLHVQTTEHEEYQDSSDINAMYTMQYVFKKEKDGAKTFYDSTEASTYITKRRIKGVEVVRD</sequence>
<name>A0A365PMZ2_ACIJU</name>
<proteinExistence type="predicted"/>
<evidence type="ECO:0000313" key="1">
    <source>
        <dbReference type="EMBL" id="RBA49796.1"/>
    </source>
</evidence>
<evidence type="ECO:0000313" key="2">
    <source>
        <dbReference type="Proteomes" id="UP000253688"/>
    </source>
</evidence>
<dbReference type="AlphaFoldDB" id="A0A365PMZ2"/>